<gene>
    <name evidence="1" type="ORF">BO66DRAFT_443963</name>
</gene>
<organism evidence="1 2">
    <name type="scientific">Aspergillus aculeatinus CBS 121060</name>
    <dbReference type="NCBI Taxonomy" id="1448322"/>
    <lineage>
        <taxon>Eukaryota</taxon>
        <taxon>Fungi</taxon>
        <taxon>Dikarya</taxon>
        <taxon>Ascomycota</taxon>
        <taxon>Pezizomycotina</taxon>
        <taxon>Eurotiomycetes</taxon>
        <taxon>Eurotiomycetidae</taxon>
        <taxon>Eurotiales</taxon>
        <taxon>Aspergillaceae</taxon>
        <taxon>Aspergillus</taxon>
        <taxon>Aspergillus subgen. Circumdati</taxon>
    </lineage>
</organism>
<reference evidence="1" key="1">
    <citation type="submission" date="2018-02" db="EMBL/GenBank/DDBJ databases">
        <title>The genomes of Aspergillus section Nigri reveals drivers in fungal speciation.</title>
        <authorList>
            <consortium name="DOE Joint Genome Institute"/>
            <person name="Vesth T.C."/>
            <person name="Nybo J."/>
            <person name="Theobald S."/>
            <person name="Brandl J."/>
            <person name="Frisvad J.C."/>
            <person name="Nielsen K.F."/>
            <person name="Lyhne E.K."/>
            <person name="Kogle M.E."/>
            <person name="Kuo A."/>
            <person name="Riley R."/>
            <person name="Clum A."/>
            <person name="Nolan M."/>
            <person name="Lipzen A."/>
            <person name="Salamov A."/>
            <person name="Henrissat B."/>
            <person name="Wiebenga A."/>
            <person name="De vries R.P."/>
            <person name="Grigoriev I.V."/>
            <person name="Mortensen U.H."/>
            <person name="Andersen M.R."/>
            <person name="Baker S.E."/>
        </authorList>
    </citation>
    <scope>NUCLEOTIDE SEQUENCE</scope>
    <source>
        <strain evidence="1">CBS 121060</strain>
    </source>
</reference>
<protein>
    <submittedName>
        <fullName evidence="1">Uncharacterized protein</fullName>
    </submittedName>
</protein>
<sequence length="490" mass="53233">MTGQNYRAIEAQFRVACEECHARKIRCELALANSGGAGSSCKACALNQRRCLFSLRSRTGRPRKQPLTSFSSSSASPPQPLPVQTNRSSKSLQAGPTTQSPLRPMSSSMRSGEQMAGDEDGGGNEENEEGMEQVHSLVQQNLESLSHGQQAQQMWTPEAIDPAEWNASPSAWAILAANNPQQSALALASSGQLEDLLQPSGGLRGDGWETDTLSHHFMLQQGSGTGGSLLESGRPIMDPVAEPTLMRLESLTALDEGTGGAPPTSRGAREKGFLDALELCSKLHTTCQRSMILDLLTEAGQDQVRSVLKLFGELNQAAFALQEADDHASSSLSSSSETKVVRVALMEATQVSTGIIQYNFQRHHYSTAPSDPVVSEGQWYSPPEQPAFSSDRPGPRKNGGVAKSSLKCRDTMHERQLGARLSCIELLIRLEFSLIRFRHVMSKIGCLHAGQRASPPQRVTCDCWPNCVLKIDGARSQVSALLKQFRNYWD</sequence>
<name>A0ACD1GSQ2_9EURO</name>
<proteinExistence type="predicted"/>
<dbReference type="Proteomes" id="UP000249661">
    <property type="component" value="Unassembled WGS sequence"/>
</dbReference>
<keyword evidence="2" id="KW-1185">Reference proteome</keyword>
<evidence type="ECO:0000313" key="1">
    <source>
        <dbReference type="EMBL" id="RAH64466.1"/>
    </source>
</evidence>
<evidence type="ECO:0000313" key="2">
    <source>
        <dbReference type="Proteomes" id="UP000249661"/>
    </source>
</evidence>
<accession>A0ACD1GSQ2</accession>
<dbReference type="EMBL" id="KZ825011">
    <property type="protein sequence ID" value="RAH64466.1"/>
    <property type="molecule type" value="Genomic_DNA"/>
</dbReference>